<dbReference type="Proteomes" id="UP001500736">
    <property type="component" value="Unassembled WGS sequence"/>
</dbReference>
<comment type="caution">
    <text evidence="2">The sequence shown here is derived from an EMBL/GenBank/DDBJ whole genome shotgun (WGS) entry which is preliminary data.</text>
</comment>
<reference evidence="2 3" key="1">
    <citation type="journal article" date="2019" name="Int. J. Syst. Evol. Microbiol.">
        <title>The Global Catalogue of Microorganisms (GCM) 10K type strain sequencing project: providing services to taxonomists for standard genome sequencing and annotation.</title>
        <authorList>
            <consortium name="The Broad Institute Genomics Platform"/>
            <consortium name="The Broad Institute Genome Sequencing Center for Infectious Disease"/>
            <person name="Wu L."/>
            <person name="Ma J."/>
        </authorList>
    </citation>
    <scope>NUCLEOTIDE SEQUENCE [LARGE SCALE GENOMIC DNA]</scope>
    <source>
        <strain evidence="2 3">JCM 15976</strain>
    </source>
</reference>
<dbReference type="InterPro" id="IPR011051">
    <property type="entry name" value="RmlC_Cupin_sf"/>
</dbReference>
<sequence>MRQKSHEMKAIETFWVLGHKVTNYETTGDYDFSVGETPAHTQGPPPHMHNKLSETFLITEGEMEFMLNGDVKIAKPGDLIDLPPKTVHTFSNKTDKTCKWVNIHSPKGFRGFFEFVGISVDKQNAQKDSVSESVIKTVIEKAADFDMYLKL</sequence>
<protein>
    <recommendedName>
        <fullName evidence="1">Cupin type-2 domain-containing protein</fullName>
    </recommendedName>
</protein>
<dbReference type="InterPro" id="IPR013096">
    <property type="entry name" value="Cupin_2"/>
</dbReference>
<feature type="domain" description="Cupin type-2" evidence="1">
    <location>
        <begin position="39"/>
        <end position="103"/>
    </location>
</feature>
<dbReference type="Pfam" id="PF07883">
    <property type="entry name" value="Cupin_2"/>
    <property type="match status" value="1"/>
</dbReference>
<dbReference type="InterPro" id="IPR053146">
    <property type="entry name" value="QDO-like"/>
</dbReference>
<evidence type="ECO:0000313" key="3">
    <source>
        <dbReference type="Proteomes" id="UP001500736"/>
    </source>
</evidence>
<evidence type="ECO:0000259" key="1">
    <source>
        <dbReference type="Pfam" id="PF07883"/>
    </source>
</evidence>
<keyword evidence="3" id="KW-1185">Reference proteome</keyword>
<dbReference type="SUPFAM" id="SSF51182">
    <property type="entry name" value="RmlC-like cupins"/>
    <property type="match status" value="1"/>
</dbReference>
<organism evidence="2 3">
    <name type="scientific">Gaetbulibacter jejuensis</name>
    <dbReference type="NCBI Taxonomy" id="584607"/>
    <lineage>
        <taxon>Bacteria</taxon>
        <taxon>Pseudomonadati</taxon>
        <taxon>Bacteroidota</taxon>
        <taxon>Flavobacteriia</taxon>
        <taxon>Flavobacteriales</taxon>
        <taxon>Flavobacteriaceae</taxon>
        <taxon>Gaetbulibacter</taxon>
    </lineage>
</organism>
<dbReference type="InterPro" id="IPR014710">
    <property type="entry name" value="RmlC-like_jellyroll"/>
</dbReference>
<name>A0ABN1JER7_9FLAO</name>
<proteinExistence type="predicted"/>
<evidence type="ECO:0000313" key="2">
    <source>
        <dbReference type="EMBL" id="GAA0737557.1"/>
    </source>
</evidence>
<dbReference type="PANTHER" id="PTHR36440">
    <property type="entry name" value="PUTATIVE (AFU_ORTHOLOGUE AFUA_8G07350)-RELATED"/>
    <property type="match status" value="1"/>
</dbReference>
<dbReference type="EMBL" id="BAAAGF010000001">
    <property type="protein sequence ID" value="GAA0737557.1"/>
    <property type="molecule type" value="Genomic_DNA"/>
</dbReference>
<accession>A0ABN1JER7</accession>
<dbReference type="Gene3D" id="2.60.120.10">
    <property type="entry name" value="Jelly Rolls"/>
    <property type="match status" value="1"/>
</dbReference>
<gene>
    <name evidence="2" type="ORF">GCM10009431_04580</name>
</gene>
<dbReference type="PANTHER" id="PTHR36440:SF1">
    <property type="entry name" value="PUTATIVE (AFU_ORTHOLOGUE AFUA_8G07350)-RELATED"/>
    <property type="match status" value="1"/>
</dbReference>